<comment type="subcellular location">
    <subcellularLocation>
        <location evidence="1 16">Membrane</location>
        <topology evidence="1 16">Multi-pass membrane protein</topology>
    </subcellularLocation>
</comment>
<dbReference type="FunFam" id="1.10.287.70:FF:000018">
    <property type="entry name" value="Voltage-dependent T-type calcium channel subunit alpha"/>
    <property type="match status" value="1"/>
</dbReference>
<feature type="compositionally biased region" description="Pro residues" evidence="18">
    <location>
        <begin position="2103"/>
        <end position="2112"/>
    </location>
</feature>
<feature type="region of interest" description="Disordered" evidence="18">
    <location>
        <begin position="956"/>
        <end position="1020"/>
    </location>
</feature>
<keyword evidence="15" id="KW-0479">Metal-binding</keyword>
<feature type="region of interest" description="Disordered" evidence="18">
    <location>
        <begin position="1719"/>
        <end position="1747"/>
    </location>
</feature>
<evidence type="ECO:0000313" key="21">
    <source>
        <dbReference type="Ensembl" id="ENSSSCP00050045878.1"/>
    </source>
</evidence>
<comment type="similarity">
    <text evidence="16">Belongs to the calcium channel alpha-1 subunit (TC 1.A.1.11) family.</text>
</comment>
<feature type="region of interest" description="Disordered" evidence="18">
    <location>
        <begin position="1"/>
        <end position="47"/>
    </location>
</feature>
<keyword evidence="2" id="KW-0813">Transport</keyword>
<feature type="compositionally biased region" description="Low complexity" evidence="18">
    <location>
        <begin position="2092"/>
        <end position="2102"/>
    </location>
</feature>
<evidence type="ECO:0000256" key="1">
    <source>
        <dbReference type="ARBA" id="ARBA00004141"/>
    </source>
</evidence>
<feature type="compositionally biased region" description="Low complexity" evidence="18">
    <location>
        <begin position="2016"/>
        <end position="2025"/>
    </location>
</feature>
<dbReference type="SUPFAM" id="SSF81324">
    <property type="entry name" value="Voltage-gated potassium channels"/>
    <property type="match status" value="4"/>
</dbReference>
<evidence type="ECO:0000256" key="7">
    <source>
        <dbReference type="ARBA" id="ARBA00022837"/>
    </source>
</evidence>
<organism evidence="21 22">
    <name type="scientific">Sus scrofa</name>
    <name type="common">Pig</name>
    <dbReference type="NCBI Taxonomy" id="9823"/>
    <lineage>
        <taxon>Eukaryota</taxon>
        <taxon>Metazoa</taxon>
        <taxon>Chordata</taxon>
        <taxon>Craniata</taxon>
        <taxon>Vertebrata</taxon>
        <taxon>Euteleostomi</taxon>
        <taxon>Mammalia</taxon>
        <taxon>Eutheria</taxon>
        <taxon>Laurasiatheria</taxon>
        <taxon>Artiodactyla</taxon>
        <taxon>Suina</taxon>
        <taxon>Suidae</taxon>
        <taxon>Sus</taxon>
    </lineage>
</organism>
<evidence type="ECO:0000259" key="20">
    <source>
        <dbReference type="Pfam" id="PF00520"/>
    </source>
</evidence>
<dbReference type="Ensembl" id="ENSSSCT00050104565.1">
    <property type="protein sequence ID" value="ENSSSCP00050045878.1"/>
    <property type="gene ID" value="ENSSSCG00050076166.1"/>
</dbReference>
<dbReference type="Gene3D" id="1.10.287.70">
    <property type="match status" value="4"/>
</dbReference>
<evidence type="ECO:0000256" key="3">
    <source>
        <dbReference type="ARBA" id="ARBA00022568"/>
    </source>
</evidence>
<evidence type="ECO:0000256" key="14">
    <source>
        <dbReference type="ARBA" id="ARBA00036634"/>
    </source>
</evidence>
<dbReference type="FunFam" id="1.10.287.70:FF:000054">
    <property type="entry name" value="Voltage-dependent T-type calcium channel subunit alpha"/>
    <property type="match status" value="1"/>
</dbReference>
<evidence type="ECO:0000256" key="19">
    <source>
        <dbReference type="SAM" id="Phobius"/>
    </source>
</evidence>
<evidence type="ECO:0000256" key="17">
    <source>
        <dbReference type="SAM" id="Coils"/>
    </source>
</evidence>
<feature type="compositionally biased region" description="Gly residues" evidence="18">
    <location>
        <begin position="1735"/>
        <end position="1747"/>
    </location>
</feature>
<feature type="compositionally biased region" description="Basic residues" evidence="18">
    <location>
        <begin position="998"/>
        <end position="1019"/>
    </location>
</feature>
<keyword evidence="10" id="KW-0406">Ion transport</keyword>
<feature type="region of interest" description="Disordered" evidence="18">
    <location>
        <begin position="513"/>
        <end position="580"/>
    </location>
</feature>
<dbReference type="InterPro" id="IPR002077">
    <property type="entry name" value="VDCCAlpha1"/>
</dbReference>
<feature type="transmembrane region" description="Helical" evidence="19">
    <location>
        <begin position="120"/>
        <end position="140"/>
    </location>
</feature>
<proteinExistence type="inferred from homology"/>
<dbReference type="PANTHER" id="PTHR45628">
    <property type="entry name" value="VOLTAGE-DEPENDENT CALCIUM CHANNEL TYPE A SUBUNIT ALPHA-1"/>
    <property type="match status" value="1"/>
</dbReference>
<feature type="compositionally biased region" description="Polar residues" evidence="18">
    <location>
        <begin position="1991"/>
        <end position="2003"/>
    </location>
</feature>
<dbReference type="PRINTS" id="PR00167">
    <property type="entry name" value="CACHANNEL"/>
</dbReference>
<feature type="transmembrane region" description="Helical" evidence="19">
    <location>
        <begin position="1671"/>
        <end position="1693"/>
    </location>
</feature>
<dbReference type="FunFam" id="1.20.120.350:FF:000012">
    <property type="entry name" value="Voltage-dependent T-type calcium channel subunit alpha"/>
    <property type="match status" value="1"/>
</dbReference>
<dbReference type="GO" id="GO:0005245">
    <property type="term" value="F:voltage-gated calcium channel activity"/>
    <property type="evidence" value="ECO:0007669"/>
    <property type="project" value="InterPro"/>
</dbReference>
<dbReference type="FunFam" id="1.20.120.350:FF:000008">
    <property type="entry name" value="Voltage-dependent T-type calcium channel subunit alpha"/>
    <property type="match status" value="1"/>
</dbReference>
<feature type="transmembrane region" description="Helical" evidence="19">
    <location>
        <begin position="723"/>
        <end position="745"/>
    </location>
</feature>
<feature type="region of interest" description="Disordered" evidence="18">
    <location>
        <begin position="1840"/>
        <end position="1859"/>
    </location>
</feature>
<dbReference type="FunFam" id="1.10.287.70:FF:000053">
    <property type="entry name" value="Voltage-dependent T-type calcium channel subunit alpha"/>
    <property type="match status" value="1"/>
</dbReference>
<keyword evidence="13" id="KW-0407">Ion channel</keyword>
<keyword evidence="4 16" id="KW-0107">Calcium channel</keyword>
<comment type="catalytic activity">
    <reaction evidence="14">
        <text>Ca(2+)(in) = Ca(2+)(out)</text>
        <dbReference type="Rhea" id="RHEA:29671"/>
        <dbReference type="ChEBI" id="CHEBI:29108"/>
    </reaction>
</comment>
<keyword evidence="8 16" id="KW-0851">Voltage-gated channel</keyword>
<keyword evidence="12" id="KW-0325">Glycoprotein</keyword>
<evidence type="ECO:0000256" key="11">
    <source>
        <dbReference type="ARBA" id="ARBA00023136"/>
    </source>
</evidence>
<name>A0A8D1P0N7_PIG</name>
<feature type="transmembrane region" description="Helical" evidence="19">
    <location>
        <begin position="1269"/>
        <end position="1291"/>
    </location>
</feature>
<dbReference type="InterPro" id="IPR005821">
    <property type="entry name" value="Ion_trans_dom"/>
</dbReference>
<dbReference type="Pfam" id="PF00520">
    <property type="entry name" value="Ion_trans"/>
    <property type="match status" value="4"/>
</dbReference>
<feature type="compositionally biased region" description="Low complexity" evidence="18">
    <location>
        <begin position="2033"/>
        <end position="2042"/>
    </location>
</feature>
<keyword evidence="7 15" id="KW-0106">Calcium</keyword>
<feature type="transmembrane region" description="Helical" evidence="19">
    <location>
        <begin position="765"/>
        <end position="781"/>
    </location>
</feature>
<feature type="compositionally biased region" description="Gly residues" evidence="18">
    <location>
        <begin position="2075"/>
        <end position="2086"/>
    </location>
</feature>
<feature type="compositionally biased region" description="Low complexity" evidence="18">
    <location>
        <begin position="13"/>
        <end position="26"/>
    </location>
</feature>
<feature type="domain" description="Ion transport" evidence="20">
    <location>
        <begin position="77"/>
        <end position="407"/>
    </location>
</feature>
<feature type="transmembrane region" description="Helical" evidence="19">
    <location>
        <begin position="1205"/>
        <end position="1231"/>
    </location>
</feature>
<evidence type="ECO:0000256" key="8">
    <source>
        <dbReference type="ARBA" id="ARBA00022882"/>
    </source>
</evidence>
<sequence length="2188" mass="241360">MAESSSPPPSPAAAPAAEPGVTEQPGPQSPPPSPPGPEQPLDGGDPEVPHPDLAPVAFFCLRQTTSPRNWCIKMVCNPWFECVSMLVILLNCVTLGMYQPCDDMDCLSDRCKILQVFDDFIFVFFAMEMVLKMVALGIFGKKCYLGDTWNRLDFFIVMAGMVEYSLDLQNINLSAIRTVRVLRPLKAINRVPSMRILVNLLLDTLPMLGNVLLLCFFVFFIFGIIGVQLWAGLLRNRCFLDENFTIQGDVALPPYYQPEEDDEMPFICSLSGDNGIMGCHEIPPLKEQGRECCLSKDDVYDFGAGRQDLNASGLCVNWNRYYNVCRTGSANPHKGAINFDNIGYAWIVIFQVITLEGWVEIMYYVMDAHSFYNFIYFILLIIVGSFFMINLCLVVIATQFSETKQREHRLMLEQRQRYLSSSTVASYAEPGDCYEEIFQYVCHILRKAKRRALGLYQALQSRRQAPGQEAPGSAKPGPHAKEPRHYKLCPRHSPLDPTPHTLVQPISAMLASDPASCPRCQREAGRRPSGPGSSDSGQEGSGSGGLAGGEADGDGARSSEDAASSELGKEDEEEQADGAAGLCGDLWRETRAKLRGIVDSKYFNRGIMMAILVNTVSMGIEHHQQPEELTNILEICNVVFTSMFALEMLLKLAAFGLFDYLRNPYNIFDSVIVIISIWEIVGQADGGLSVLRTFRLLRVLKLVRFMPALRRQLVVLMKTMDNVATFCMLLMLFIFIFSILGMHIFGCKFSLRTDTGDTVPDRKNFDSLLWAIVTVFQILTQEDWNVVLYNGMASTSPWASLYFVALMTFGNYVLFNLLVAILVEGFQAEGDANRSYSEEDQSSSNIEEFDKLHEGLDSSGDPKLCPIPMTPNGHLDPNLPLGGRLGPAGSAASAPRLSLQPDPMLMALGSRKSSVMSLGRMSYDQRSLSSSRSSYYGPWGRSGAWASRRSSWNSLKHKPQSAEHESLLSQERGGGGGARASEGARDDGPPRAAPLHAPHAHHAHHGPHPVHRHRHHRRTLSLDTRDSVDLAELVPAVGTHPRAAWRAAGPTPGHEDCNGRMPSIAKDVFTKMDDRRDRGEDEEEIDYTLCFRVRKMIDVYKPDWCEVREDWSVYLFSPENRFRVLCQTIIAHKLFDYVVLAFIFLNCITIALERPQIEAGSTERIFLTVSNYIFTAIFVGEMTLKIVSLGLYFGEQAYLRSSWNVLDGFLVFVSIIDIVVSLASAGGAKILGVLRVLRLLRTLRPLRVISRAPGLKLVVETLISSLKPIGNIVLICCAFFIIFGILGVQLFKGKFYHCLGVDTRNITNRSDCVAANYRWVHHKYNFDNLGQALMSLFVLASKDGWVNIMYNGLDAVAVDQQPVPNHNPWMLLYFISFLLIVSFFVLNMFVGVVVENFHKCRQHQEAEEARRREEKRLRRLEKKRRKAQRLPYYATYCPTRLLIHSMCTSHYLDIFITFIICLNVVTMSLEHYNQPTSLETALKYCNYMFTTVFVLEAVLKLVAFGLRRFFKDRWNQLDLAIVLLSVMGITLEEIEINAALPINPTIIRIMRVLRIARVLKLLKMATGMRALLDTVVQALPQVGNLGLLFMLLFFIYAALGVELFGKLVCNDENPCEGMSRHATFENFGMAFLTLFQVSTGDNWNGIMKDTLRDCTHDERSCLSSLQFVSPLYFVSFVLTAQFVLINVVVAVLMKHLDDSNKEAQEDAEMDAELELEMAHSLGPSPRPPASSPGAPGQGPGGAGGGGDAEGRLCRRCYSPAQENLWLDSVSLIIKDSLEGELTIIDNLSGSIFHHYSSPAGCEKCHHDKQEVQLAETEAFSLNSDRSSSILLGDDLSLEDPTACPLGPRDSKGEPDPPEPMRVGDLGECFFPVSSTAVSSGPENFLCEMEAIPFNPVRSWLKHESSQAPPSPFSSDASSPLLPMPAEFFHPAVAASQKGQERAAGAGTLPKIALQGSWASLRSPSVNCTLLRQATGSDTSLEASRSSSGGSLQTTLEDSLTLSDSPRRALGPPAPALGPRAGPSPATRRRLSLRGRGLFSLRGLRAHQRSHSSGGSTSPGCTQHDSMDPSDEEGAGGRAGGGGGGAGSEHSETLSSLSLTSLFAPPPPPPGLPPARRFSSTSSLAAGPGRPRTAARPRGLARSPSWAADRRKDPPGQAEPAAGRGPSAPEPQPPPREPQPGDAASRGRR</sequence>
<feature type="compositionally biased region" description="Gly residues" evidence="18">
    <location>
        <begin position="539"/>
        <end position="550"/>
    </location>
</feature>
<feature type="transmembrane region" description="Helical" evidence="19">
    <location>
        <begin position="1585"/>
        <end position="1604"/>
    </location>
</feature>
<feature type="binding site" evidence="15">
    <location>
        <position position="1343"/>
    </location>
    <ligand>
        <name>Ca(2+)</name>
        <dbReference type="ChEBI" id="CHEBI:29108"/>
    </ligand>
</feature>
<feature type="binding site" evidence="15">
    <location>
        <position position="782"/>
    </location>
    <ligand>
        <name>Ca(2+)</name>
        <dbReference type="ChEBI" id="CHEBI:29108"/>
    </ligand>
</feature>
<feature type="transmembrane region" description="Helical" evidence="19">
    <location>
        <begin position="1172"/>
        <end position="1193"/>
    </location>
</feature>
<keyword evidence="3 16" id="KW-0109">Calcium transport</keyword>
<dbReference type="PANTHER" id="PTHR45628:SF39">
    <property type="entry name" value="VOLTAGE-DEPENDENT T-TYPE CALCIUM CHANNEL SUBUNIT ALPHA-1I"/>
    <property type="match status" value="1"/>
</dbReference>
<feature type="transmembrane region" description="Helical" evidence="19">
    <location>
        <begin position="207"/>
        <end position="231"/>
    </location>
</feature>
<keyword evidence="17" id="KW-0175">Coiled coil</keyword>
<feature type="compositionally biased region" description="Polar residues" evidence="18">
    <location>
        <begin position="2050"/>
        <end position="2063"/>
    </location>
</feature>
<dbReference type="GO" id="GO:0046872">
    <property type="term" value="F:metal ion binding"/>
    <property type="evidence" value="ECO:0007669"/>
    <property type="project" value="UniProtKB-KW"/>
</dbReference>
<keyword evidence="11 19" id="KW-0472">Membrane</keyword>
<dbReference type="FunFam" id="1.20.120.350:FF:000007">
    <property type="entry name" value="Voltage-dependent T-type calcium channel subunit alpha"/>
    <property type="match status" value="1"/>
</dbReference>
<evidence type="ECO:0000256" key="18">
    <source>
        <dbReference type="SAM" id="MobiDB-lite"/>
    </source>
</evidence>
<comment type="function">
    <text evidence="16">Voltage-sensitive calcium channels (VSCC) mediate the entry of calcium ions into excitable cells and are also involved in a variety of calcium-dependent processes, including muscle contraction, hormone or neurotransmitter release, gene expression, cell motility, cell division and cell death. This channel gives rise to T-type calcium currents. T-type calcium channels belong to the "low-voltage activated (LVA)" group and are strongly blocked by nickel and mibefradil. A particularity of this type of channels is an opening at quite negative potentials, and a voltage-dependent inactivation. T-type channels serve pacemaking functions in both central neurons and cardiac nodal cells and support calcium signaling in secretory cells and vascular smooth muscle. They may also be involved in the modulation of firing patterns of neurons which is important for information processing as well as in cell growth processes.</text>
</comment>
<feature type="region of interest" description="Disordered" evidence="18">
    <location>
        <begin position="463"/>
        <end position="501"/>
    </location>
</feature>
<feature type="compositionally biased region" description="Low complexity" evidence="18">
    <location>
        <begin position="527"/>
        <end position="538"/>
    </location>
</feature>
<dbReference type="Gene3D" id="1.20.120.350">
    <property type="entry name" value="Voltage-gated potassium channels. Chain C"/>
    <property type="match status" value="4"/>
</dbReference>
<feature type="binding site" evidence="15">
    <location>
        <position position="356"/>
    </location>
    <ligand>
        <name>Ca(2+)</name>
        <dbReference type="ChEBI" id="CHEBI:29108"/>
    </ligand>
</feature>
<dbReference type="GO" id="GO:0005891">
    <property type="term" value="C:voltage-gated calcium channel complex"/>
    <property type="evidence" value="ECO:0007669"/>
    <property type="project" value="InterPro"/>
</dbReference>
<feature type="transmembrane region" description="Helical" evidence="19">
    <location>
        <begin position="1134"/>
        <end position="1152"/>
    </location>
</feature>
<evidence type="ECO:0000256" key="12">
    <source>
        <dbReference type="ARBA" id="ARBA00023180"/>
    </source>
</evidence>
<dbReference type="FunFam" id="1.20.120.350:FF:000009">
    <property type="entry name" value="Voltage-dependent T-type calcium channel subunit alpha"/>
    <property type="match status" value="1"/>
</dbReference>
<keyword evidence="6" id="KW-0677">Repeat</keyword>
<dbReference type="PRINTS" id="PR01629">
    <property type="entry name" value="TVDCCALPHA1"/>
</dbReference>
<evidence type="ECO:0000313" key="22">
    <source>
        <dbReference type="Proteomes" id="UP000694571"/>
    </source>
</evidence>
<evidence type="ECO:0000256" key="15">
    <source>
        <dbReference type="PIRSR" id="PIRSR602077-1"/>
    </source>
</evidence>
<feature type="domain" description="Ion transport" evidence="20">
    <location>
        <begin position="601"/>
        <end position="829"/>
    </location>
</feature>
<evidence type="ECO:0000256" key="16">
    <source>
        <dbReference type="RuleBase" id="RU003808"/>
    </source>
</evidence>
<dbReference type="InterPro" id="IPR005445">
    <property type="entry name" value="VDCC_T_a1"/>
</dbReference>
<feature type="compositionally biased region" description="Pro residues" evidence="18">
    <location>
        <begin position="1"/>
        <end position="12"/>
    </location>
</feature>
<feature type="coiled-coil region" evidence="17">
    <location>
        <begin position="1403"/>
        <end position="1430"/>
    </location>
</feature>
<keyword evidence="9 19" id="KW-1133">Transmembrane helix</keyword>
<feature type="transmembrane region" description="Helical" evidence="19">
    <location>
        <begin position="801"/>
        <end position="823"/>
    </location>
</feature>
<keyword evidence="5 19" id="KW-0812">Transmembrane</keyword>
<evidence type="ECO:0000256" key="2">
    <source>
        <dbReference type="ARBA" id="ARBA00022448"/>
    </source>
</evidence>
<feature type="region of interest" description="Disordered" evidence="18">
    <location>
        <begin position="1975"/>
        <end position="2188"/>
    </location>
</feature>
<reference evidence="21" key="1">
    <citation type="submission" date="2025-08" db="UniProtKB">
        <authorList>
            <consortium name="Ensembl"/>
        </authorList>
    </citation>
    <scope>IDENTIFICATION</scope>
</reference>
<feature type="domain" description="Ion transport" evidence="20">
    <location>
        <begin position="1132"/>
        <end position="1404"/>
    </location>
</feature>
<feature type="transmembrane region" description="Helical" evidence="19">
    <location>
        <begin position="1370"/>
        <end position="1394"/>
    </location>
</feature>
<protein>
    <recommendedName>
        <fullName evidence="16">Voltage-dependent T-type calcium channel subunit alpha</fullName>
    </recommendedName>
</protein>
<dbReference type="InterPro" id="IPR027359">
    <property type="entry name" value="Volt_channel_dom_sf"/>
</dbReference>
<dbReference type="InterPro" id="IPR050599">
    <property type="entry name" value="VDCC_alpha-1_subunit"/>
</dbReference>
<feature type="compositionally biased region" description="Low complexity" evidence="18">
    <location>
        <begin position="2113"/>
        <end position="2141"/>
    </location>
</feature>
<evidence type="ECO:0000256" key="6">
    <source>
        <dbReference type="ARBA" id="ARBA00022737"/>
    </source>
</evidence>
<accession>A0A8D1P0N7</accession>
<feature type="compositionally biased region" description="Pro residues" evidence="18">
    <location>
        <begin position="27"/>
        <end position="38"/>
    </location>
</feature>
<feature type="compositionally biased region" description="Pro residues" evidence="18">
    <location>
        <begin position="2167"/>
        <end position="2177"/>
    </location>
</feature>
<feature type="transmembrane region" description="Helical" evidence="19">
    <location>
        <begin position="1487"/>
        <end position="1506"/>
    </location>
</feature>
<evidence type="ECO:0000256" key="4">
    <source>
        <dbReference type="ARBA" id="ARBA00022673"/>
    </source>
</evidence>
<evidence type="ECO:0000256" key="13">
    <source>
        <dbReference type="ARBA" id="ARBA00023303"/>
    </source>
</evidence>
<feature type="domain" description="Ion transport" evidence="20">
    <location>
        <begin position="1450"/>
        <end position="1703"/>
    </location>
</feature>
<feature type="transmembrane region" description="Helical" evidence="19">
    <location>
        <begin position="1450"/>
        <end position="1467"/>
    </location>
</feature>
<feature type="transmembrane region" description="Helical" evidence="19">
    <location>
        <begin position="371"/>
        <end position="396"/>
    </location>
</feature>
<evidence type="ECO:0000256" key="10">
    <source>
        <dbReference type="ARBA" id="ARBA00023065"/>
    </source>
</evidence>
<evidence type="ECO:0000256" key="5">
    <source>
        <dbReference type="ARBA" id="ARBA00022692"/>
    </source>
</evidence>
<dbReference type="Proteomes" id="UP000694571">
    <property type="component" value="Unplaced"/>
</dbReference>
<evidence type="ECO:0000256" key="9">
    <source>
        <dbReference type="ARBA" id="ARBA00022989"/>
    </source>
</evidence>
<feature type="transmembrane region" description="Helical" evidence="19">
    <location>
        <begin position="344"/>
        <end position="365"/>
    </location>
</feature>